<sequence length="1490" mass="162078">MDVSDNEKQYGEPHVQDDSSMDEDAAKLAAMGYSQDMTRKFSILSLLAVGFSLTNSWFGISASLITGINSGGPVLTIYGIPWIAFISTCVGITLSELASAMPNAGGQYFWASELAPRKHANFASYLTGWFAWTGSIFTSASVALSLGLVGVGMYQLAHPDFVPKAWHAVLAYQVINTFAFLFNCVGKLLPKVATVTLYTSLISFITILITVPAKAKTHQSPEFVFATFINSTGWKSNGIAYLVGLINCNWVFACLDSATHMAEEVARPEKAIPIAIMGTVAIGFTTAWCFVISMFFSLNDFDKVVNSATGVPILELFHQALGSRTGAIALQSLILATGMGCQIASHTWQSRLCWSFARDRGLPFHALLSKIDPRLDVPFMAHSVSCFIVGILGLLYLGSSAAFNSMVTACIVLLYVSYAIPIICLLIRGRNNISHGPFWLGKLGMAANIIVLAWTCFTIIMFSFPSVYPVQVGNMNYVSVVYMVVIVVIVIDWFARGRREFRGQSTRHTEVDLIVRRESTKGTSYAQQGGIPPQAQQSRLSQEALDMKNTRDSAHESMGLLQSTGALRHEKRKFLPPWLRKKRCFALLIVLILAVGTTLAVLGGLGRLGDLGKKKSQAIAPKDGLSPPWYPTPKGGTVSNWSDSYKKAQKMVERMSLSEKVNVTTGVGWQMGLCVGNTGPATSVGFPSLCLQDGPLGLRFADNITAFPAGITVGATWDRDLMRKRGRLLGVEARLKGVNVLLGPALGPLGTLPAGGRNWEGFGSDPVLQGVAAAETIRGIQELGVIATAKHYVLNEQEHYRQPHEWGIPNAMSSNIDDRTLREVYIWPFAESVRAGVASIMCAYQMVNNSYSCGNSLLLNGILKDELGFQGFVQSDWWAQQAGVSTALAGLDMSMPGGGPRFSPGVSYWGSNLTLAALNTSVPMERINDMATRIVAAWYQMKQDTWPKPAPEGDGGPNFSSWTRAKVGRLHEGSDDKDAVGVVNKFVNAQGEGDDAHGLLARRIAAESTILLKNEDNILPLSRDGNSRDNATYRVGIYGEDAGPGKGPNFCLDRACNQGTLGSGWGSGAVEFPYLITPGKALSQTFNNASVKVSLHYENEISDVDLKDKELCIVFVNSNGGEGFASDGDIRGDRNDLFLQKGGDRLIKAVASRCGKGSGHTIVVIHAVGPVVMESWADEPNIKGIILANLPGQESGNAIADFLFGNVDACGRLPYTIGKNLDDYGPESQVLYKTDDPVPQKDFSHGLYTDYRYFDRHNITPRYEFGFGLSYTSFNFSDLTITPLQNKTALPSPRPESDVSPPSYDNQIPSVRDSLFPNKFRRLSKYIYPYISSERQVTRGSYDYPVGYNITQQPSQAGGGEGGNPSLFEPFVNISVVVTNIGRRAGKEVVQLYVSFPQNVTDVGNPTTGGGNTTATHGTQDSIDFPIRVLREFRKVELDAGKSATVNMSLTRKDLSFWSTRRQNWVMPTEGAFRIWVGNSSRALPLAGRF</sequence>
<gene>
    <name evidence="1" type="ORF">LOY88_002006</name>
</gene>
<proteinExistence type="predicted"/>
<name>A0ACB8V0R0_9EURO</name>
<comment type="caution">
    <text evidence="1">The sequence shown here is derived from an EMBL/GenBank/DDBJ whole genome shotgun (WGS) entry which is preliminary data.</text>
</comment>
<evidence type="ECO:0000313" key="1">
    <source>
        <dbReference type="EMBL" id="KAI2389732.1"/>
    </source>
</evidence>
<dbReference type="EMBL" id="JALBCA010000022">
    <property type="protein sequence ID" value="KAI2389732.1"/>
    <property type="molecule type" value="Genomic_DNA"/>
</dbReference>
<reference evidence="1" key="1">
    <citation type="journal article" date="2022" name="bioRxiv">
        <title>Population genetic analysis of Ophidiomyces ophidiicola, the causative agent of snake fungal disease, indicates recent introductions to the USA.</title>
        <authorList>
            <person name="Ladner J.T."/>
            <person name="Palmer J.M."/>
            <person name="Ettinger C.L."/>
            <person name="Stajich J.E."/>
            <person name="Farrell T.M."/>
            <person name="Glorioso B.M."/>
            <person name="Lawson B."/>
            <person name="Price S.J."/>
            <person name="Stengle A.G."/>
            <person name="Grear D.A."/>
            <person name="Lorch J.M."/>
        </authorList>
    </citation>
    <scope>NUCLEOTIDE SEQUENCE</scope>
    <source>
        <strain evidence="1">NWHC 24266-5</strain>
    </source>
</reference>
<organism evidence="1">
    <name type="scientific">Ophidiomyces ophidiicola</name>
    <dbReference type="NCBI Taxonomy" id="1387563"/>
    <lineage>
        <taxon>Eukaryota</taxon>
        <taxon>Fungi</taxon>
        <taxon>Dikarya</taxon>
        <taxon>Ascomycota</taxon>
        <taxon>Pezizomycotina</taxon>
        <taxon>Eurotiomycetes</taxon>
        <taxon>Eurotiomycetidae</taxon>
        <taxon>Onygenales</taxon>
        <taxon>Onygenaceae</taxon>
        <taxon>Ophidiomyces</taxon>
    </lineage>
</organism>
<protein>
    <submittedName>
        <fullName evidence="1">Uncharacterized protein</fullName>
    </submittedName>
</protein>
<accession>A0ACB8V0R0</accession>